<proteinExistence type="predicted"/>
<keyword evidence="3" id="KW-1185">Reference proteome</keyword>
<feature type="region of interest" description="Disordered" evidence="1">
    <location>
        <begin position="1"/>
        <end position="23"/>
    </location>
</feature>
<organism evidence="2 3">
    <name type="scientific">Trichogramma kaykai</name>
    <dbReference type="NCBI Taxonomy" id="54128"/>
    <lineage>
        <taxon>Eukaryota</taxon>
        <taxon>Metazoa</taxon>
        <taxon>Ecdysozoa</taxon>
        <taxon>Arthropoda</taxon>
        <taxon>Hexapoda</taxon>
        <taxon>Insecta</taxon>
        <taxon>Pterygota</taxon>
        <taxon>Neoptera</taxon>
        <taxon>Endopterygota</taxon>
        <taxon>Hymenoptera</taxon>
        <taxon>Apocrita</taxon>
        <taxon>Proctotrupomorpha</taxon>
        <taxon>Chalcidoidea</taxon>
        <taxon>Trichogrammatidae</taxon>
        <taxon>Trichogramma</taxon>
    </lineage>
</organism>
<name>A0ABD2W6B5_9HYME</name>
<protein>
    <submittedName>
        <fullName evidence="2">Uncharacterized protein</fullName>
    </submittedName>
</protein>
<evidence type="ECO:0000313" key="3">
    <source>
        <dbReference type="Proteomes" id="UP001627154"/>
    </source>
</evidence>
<evidence type="ECO:0000313" key="2">
    <source>
        <dbReference type="EMBL" id="KAL3388428.1"/>
    </source>
</evidence>
<comment type="caution">
    <text evidence="2">The sequence shown here is derived from an EMBL/GenBank/DDBJ whole genome shotgun (WGS) entry which is preliminary data.</text>
</comment>
<dbReference type="EMBL" id="JBJJXI010000133">
    <property type="protein sequence ID" value="KAL3388428.1"/>
    <property type="molecule type" value="Genomic_DNA"/>
</dbReference>
<accession>A0ABD2W6B5</accession>
<dbReference type="AlphaFoldDB" id="A0ABD2W6B5"/>
<evidence type="ECO:0000256" key="1">
    <source>
        <dbReference type="SAM" id="MobiDB-lite"/>
    </source>
</evidence>
<feature type="compositionally biased region" description="Basic and acidic residues" evidence="1">
    <location>
        <begin position="8"/>
        <end position="23"/>
    </location>
</feature>
<reference evidence="2 3" key="1">
    <citation type="journal article" date="2024" name="bioRxiv">
        <title>A reference genome for Trichogramma kaykai: A tiny desert-dwelling parasitoid wasp with competing sex-ratio distorters.</title>
        <authorList>
            <person name="Culotta J."/>
            <person name="Lindsey A.R."/>
        </authorList>
    </citation>
    <scope>NUCLEOTIDE SEQUENCE [LARGE SCALE GENOMIC DNA]</scope>
    <source>
        <strain evidence="2 3">KSX58</strain>
    </source>
</reference>
<sequence length="75" mass="8479">MESLSMRHLGDFRRPGAPGCRREPGDIIPSFLLWKMKIEVPVTKKPSSMKQTYSPDRYPCVEGQSTVSNISNIEP</sequence>
<dbReference type="Proteomes" id="UP001627154">
    <property type="component" value="Unassembled WGS sequence"/>
</dbReference>
<gene>
    <name evidence="2" type="ORF">TKK_016436</name>
</gene>